<dbReference type="PRINTS" id="PR00502">
    <property type="entry name" value="NUDIXFAMILY"/>
</dbReference>
<protein>
    <submittedName>
        <fullName evidence="5">Mutator mutT protein</fullName>
    </submittedName>
</protein>
<evidence type="ECO:0000256" key="2">
    <source>
        <dbReference type="ARBA" id="ARBA00022801"/>
    </source>
</evidence>
<dbReference type="SUPFAM" id="SSF55811">
    <property type="entry name" value="Nudix"/>
    <property type="match status" value="1"/>
</dbReference>
<evidence type="ECO:0000313" key="5">
    <source>
        <dbReference type="EMBL" id="SFV36195.1"/>
    </source>
</evidence>
<dbReference type="InterPro" id="IPR020084">
    <property type="entry name" value="NUDIX_hydrolase_CS"/>
</dbReference>
<dbReference type="AlphaFoldDB" id="A0A1I7NNH7"/>
<evidence type="ECO:0000313" key="6">
    <source>
        <dbReference type="Proteomes" id="UP000199074"/>
    </source>
</evidence>
<dbReference type="Pfam" id="PF00293">
    <property type="entry name" value="NUDIX"/>
    <property type="match status" value="1"/>
</dbReference>
<dbReference type="STRING" id="429728.SAMN05216456_2373"/>
<gene>
    <name evidence="5" type="ORF">SAMN05216456_2373</name>
</gene>
<dbReference type="InterPro" id="IPR020476">
    <property type="entry name" value="Nudix_hydrolase"/>
</dbReference>
<evidence type="ECO:0000259" key="4">
    <source>
        <dbReference type="PROSITE" id="PS51462"/>
    </source>
</evidence>
<comment type="cofactor">
    <cofactor evidence="1">
        <name>Mg(2+)</name>
        <dbReference type="ChEBI" id="CHEBI:18420"/>
    </cofactor>
</comment>
<accession>A0A1I7NNH7</accession>
<evidence type="ECO:0000256" key="3">
    <source>
        <dbReference type="RuleBase" id="RU003476"/>
    </source>
</evidence>
<comment type="similarity">
    <text evidence="3">Belongs to the Nudix hydrolase family.</text>
</comment>
<sequence length="144" mass="16138">MSASESQTVRAMTDLPNAASVGIIRHGKILLIKRALAPYQNLWTFPGGRMEPNETIEQCAIREVQEELGLTVRNPRHVVTQSLGRDGTYRLAVYTTTDYVGTVKPSSEVLDHKWIDPGTLIALRTTSRLDDVIRECFKVLGQTW</sequence>
<dbReference type="PROSITE" id="PS00893">
    <property type="entry name" value="NUDIX_BOX"/>
    <property type="match status" value="1"/>
</dbReference>
<dbReference type="InterPro" id="IPR000086">
    <property type="entry name" value="NUDIX_hydrolase_dom"/>
</dbReference>
<organism evidence="5 6">
    <name type="scientific">Devosia crocina</name>
    <dbReference type="NCBI Taxonomy" id="429728"/>
    <lineage>
        <taxon>Bacteria</taxon>
        <taxon>Pseudomonadati</taxon>
        <taxon>Pseudomonadota</taxon>
        <taxon>Alphaproteobacteria</taxon>
        <taxon>Hyphomicrobiales</taxon>
        <taxon>Devosiaceae</taxon>
        <taxon>Devosia</taxon>
    </lineage>
</organism>
<reference evidence="5 6" key="1">
    <citation type="submission" date="2016-10" db="EMBL/GenBank/DDBJ databases">
        <authorList>
            <person name="de Groot N.N."/>
        </authorList>
    </citation>
    <scope>NUCLEOTIDE SEQUENCE [LARGE SCALE GENOMIC DNA]</scope>
    <source>
        <strain evidence="5 6">IPL20</strain>
    </source>
</reference>
<proteinExistence type="inferred from homology"/>
<dbReference type="PANTHER" id="PTHR43046:SF14">
    <property type="entry name" value="MUTT_NUDIX FAMILY PROTEIN"/>
    <property type="match status" value="1"/>
</dbReference>
<dbReference type="Gene3D" id="3.90.79.10">
    <property type="entry name" value="Nucleoside Triphosphate Pyrophosphohydrolase"/>
    <property type="match status" value="1"/>
</dbReference>
<dbReference type="Proteomes" id="UP000199074">
    <property type="component" value="Unassembled WGS sequence"/>
</dbReference>
<evidence type="ECO:0000256" key="1">
    <source>
        <dbReference type="ARBA" id="ARBA00001946"/>
    </source>
</evidence>
<name>A0A1I7NNH7_9HYPH</name>
<dbReference type="GO" id="GO:0016787">
    <property type="term" value="F:hydrolase activity"/>
    <property type="evidence" value="ECO:0007669"/>
    <property type="project" value="UniProtKB-KW"/>
</dbReference>
<dbReference type="PROSITE" id="PS51462">
    <property type="entry name" value="NUDIX"/>
    <property type="match status" value="1"/>
</dbReference>
<dbReference type="PANTHER" id="PTHR43046">
    <property type="entry name" value="GDP-MANNOSE MANNOSYL HYDROLASE"/>
    <property type="match status" value="1"/>
</dbReference>
<dbReference type="EMBL" id="FPCK01000002">
    <property type="protein sequence ID" value="SFV36195.1"/>
    <property type="molecule type" value="Genomic_DNA"/>
</dbReference>
<keyword evidence="2 3" id="KW-0378">Hydrolase</keyword>
<keyword evidence="6" id="KW-1185">Reference proteome</keyword>
<feature type="domain" description="Nudix hydrolase" evidence="4">
    <location>
        <begin position="14"/>
        <end position="138"/>
    </location>
</feature>
<dbReference type="InterPro" id="IPR015797">
    <property type="entry name" value="NUDIX_hydrolase-like_dom_sf"/>
</dbReference>